<dbReference type="InterPro" id="IPR013785">
    <property type="entry name" value="Aldolase_TIM"/>
</dbReference>
<comment type="pathway">
    <text evidence="2 9 10">Carbohydrate degradation; glycolysis; D-glyceraldehyde 3-phosphate from glycerone phosphate: step 1/1.</text>
</comment>
<evidence type="ECO:0000256" key="3">
    <source>
        <dbReference type="ARBA" id="ARBA00004939"/>
    </source>
</evidence>
<comment type="catalytic activity">
    <reaction evidence="1">
        <text>L-erythrulose 1-phosphate = D-erythrulose 4-phosphate</text>
        <dbReference type="Rhea" id="RHEA:49588"/>
        <dbReference type="ChEBI" id="CHEBI:58002"/>
        <dbReference type="ChEBI" id="CHEBI:90796"/>
        <dbReference type="EC" id="5.3.1.33"/>
    </reaction>
</comment>
<dbReference type="HAMAP" id="MF_00147_B">
    <property type="entry name" value="TIM_B"/>
    <property type="match status" value="1"/>
</dbReference>
<dbReference type="GO" id="GO:0046166">
    <property type="term" value="P:glyceraldehyde-3-phosphate biosynthetic process"/>
    <property type="evidence" value="ECO:0007669"/>
    <property type="project" value="TreeGrafter"/>
</dbReference>
<dbReference type="FunFam" id="3.20.20.70:FF:000016">
    <property type="entry name" value="Triosephosphate isomerase"/>
    <property type="match status" value="1"/>
</dbReference>
<dbReference type="Pfam" id="PF00121">
    <property type="entry name" value="TIM"/>
    <property type="match status" value="1"/>
</dbReference>
<dbReference type="GO" id="GO:0006096">
    <property type="term" value="P:glycolytic process"/>
    <property type="evidence" value="ECO:0007669"/>
    <property type="project" value="UniProtKB-UniRule"/>
</dbReference>
<dbReference type="PROSITE" id="PS51440">
    <property type="entry name" value="TIM_2"/>
    <property type="match status" value="1"/>
</dbReference>
<sequence length="258" mass="26693">MNAHSSETGRRLLIAGNWKMNGLRASSQALARAIVEGAKALPASVELAVFPPFTLTAEIGALLTDSPVRLGAQDCRSEKSGAFTGDIAAPMLADLGVTHVILGHSERRRYHDETDQIISAKAEAALEAGLVPVLCIGETAEERDSGRAYETLSNQIARGVPAGFRGVIAYEPVWAIGTGRTASSDDIAQTTAHIRDSLAAHLQTGDNLPPILYGGSVTARDAASILAIETVGGVLVGGASLKADSFLAIAQGAVEALS</sequence>
<reference evidence="11" key="1">
    <citation type="submission" date="2023-03" db="EMBL/GenBank/DDBJ databases">
        <authorList>
            <person name="Cleenwerck I."/>
        </authorList>
    </citation>
    <scope>NUCLEOTIDE SEQUENCE</scope>
    <source>
        <strain evidence="11">LMG 32879</strain>
    </source>
</reference>
<proteinExistence type="inferred from homology"/>
<organism evidence="11 12">
    <name type="scientific">Brytella acorum</name>
    <dbReference type="NCBI Taxonomy" id="2959299"/>
    <lineage>
        <taxon>Bacteria</taxon>
        <taxon>Pseudomonadati</taxon>
        <taxon>Pseudomonadota</taxon>
        <taxon>Alphaproteobacteria</taxon>
        <taxon>Acetobacterales</taxon>
        <taxon>Acetobacteraceae</taxon>
        <taxon>Brytella</taxon>
    </lineage>
</organism>
<dbReference type="PANTHER" id="PTHR21139:SF42">
    <property type="entry name" value="TRIOSEPHOSPHATE ISOMERASE"/>
    <property type="match status" value="1"/>
</dbReference>
<comment type="subunit">
    <text evidence="9 10">Homodimer.</text>
</comment>
<gene>
    <name evidence="9 11" type="primary">tpiA</name>
    <name evidence="11" type="ORF">LMG32879_001658</name>
</gene>
<evidence type="ECO:0000256" key="7">
    <source>
        <dbReference type="ARBA" id="ARBA00023152"/>
    </source>
</evidence>
<dbReference type="GO" id="GO:0019563">
    <property type="term" value="P:glycerol catabolic process"/>
    <property type="evidence" value="ECO:0007669"/>
    <property type="project" value="TreeGrafter"/>
</dbReference>
<evidence type="ECO:0000256" key="9">
    <source>
        <dbReference type="HAMAP-Rule" id="MF_00147"/>
    </source>
</evidence>
<feature type="binding site" evidence="9">
    <location>
        <position position="216"/>
    </location>
    <ligand>
        <name>substrate</name>
    </ligand>
</feature>
<dbReference type="Proteomes" id="UP001176960">
    <property type="component" value="Unassembled WGS sequence"/>
</dbReference>
<comment type="similarity">
    <text evidence="4 9 10">Belongs to the triosephosphate isomerase family.</text>
</comment>
<dbReference type="GO" id="GO:0006094">
    <property type="term" value="P:gluconeogenesis"/>
    <property type="evidence" value="ECO:0007669"/>
    <property type="project" value="UniProtKB-UniRule"/>
</dbReference>
<dbReference type="AlphaFoldDB" id="A0AA35UW77"/>
<dbReference type="InterPro" id="IPR035990">
    <property type="entry name" value="TIM_sf"/>
</dbReference>
<feature type="active site" description="Proton acceptor" evidence="9">
    <location>
        <position position="171"/>
    </location>
</feature>
<keyword evidence="7 9" id="KW-0324">Glycolysis</keyword>
<feature type="binding site" evidence="9">
    <location>
        <begin position="17"/>
        <end position="19"/>
    </location>
    <ligand>
        <name>substrate</name>
    </ligand>
</feature>
<comment type="function">
    <text evidence="9">Involved in the gluconeogenesis. Catalyzes stereospecifically the conversion of dihydroxyacetone phosphate (DHAP) to D-glyceraldehyde-3-phosphate (G3P).</text>
</comment>
<accession>A0AA35UW77</accession>
<keyword evidence="5 9" id="KW-0312">Gluconeogenesis</keyword>
<name>A0AA35UW77_9PROT</name>
<evidence type="ECO:0000313" key="11">
    <source>
        <dbReference type="EMBL" id="CAI9120819.1"/>
    </source>
</evidence>
<comment type="subcellular location">
    <subcellularLocation>
        <location evidence="9 10">Cytoplasm</location>
    </subcellularLocation>
</comment>
<dbReference type="InterPro" id="IPR000652">
    <property type="entry name" value="Triosephosphate_isomerase"/>
</dbReference>
<dbReference type="Gene3D" id="3.20.20.70">
    <property type="entry name" value="Aldolase class I"/>
    <property type="match status" value="1"/>
</dbReference>
<dbReference type="EC" id="5.3.1.1" evidence="9 10"/>
<evidence type="ECO:0000256" key="5">
    <source>
        <dbReference type="ARBA" id="ARBA00022432"/>
    </source>
</evidence>
<evidence type="ECO:0000313" key="12">
    <source>
        <dbReference type="Proteomes" id="UP001176960"/>
    </source>
</evidence>
<dbReference type="GO" id="GO:0005829">
    <property type="term" value="C:cytosol"/>
    <property type="evidence" value="ECO:0007669"/>
    <property type="project" value="TreeGrafter"/>
</dbReference>
<dbReference type="PROSITE" id="PS00171">
    <property type="entry name" value="TIM_1"/>
    <property type="match status" value="1"/>
</dbReference>
<feature type="binding site" evidence="9">
    <location>
        <position position="177"/>
    </location>
    <ligand>
        <name>substrate</name>
    </ligand>
</feature>
<evidence type="ECO:0000256" key="1">
    <source>
        <dbReference type="ARBA" id="ARBA00000148"/>
    </source>
</evidence>
<comment type="caution">
    <text evidence="11">The sequence shown here is derived from an EMBL/GenBank/DDBJ whole genome shotgun (WGS) entry which is preliminary data.</text>
</comment>
<comment type="pathway">
    <text evidence="3">Carbohydrate metabolism; erythritol degradation.</text>
</comment>
<dbReference type="CDD" id="cd00311">
    <property type="entry name" value="TIM"/>
    <property type="match status" value="1"/>
</dbReference>
<dbReference type="InterPro" id="IPR022896">
    <property type="entry name" value="TrioseP_Isoase_bac/euk"/>
</dbReference>
<dbReference type="EMBL" id="CATKSH010000008">
    <property type="protein sequence ID" value="CAI9120819.1"/>
    <property type="molecule type" value="Genomic_DNA"/>
</dbReference>
<keyword evidence="12" id="KW-1185">Reference proteome</keyword>
<dbReference type="SUPFAM" id="SSF51351">
    <property type="entry name" value="Triosephosphate isomerase (TIM)"/>
    <property type="match status" value="1"/>
</dbReference>
<evidence type="ECO:0000256" key="10">
    <source>
        <dbReference type="RuleBase" id="RU363013"/>
    </source>
</evidence>
<evidence type="ECO:0000256" key="4">
    <source>
        <dbReference type="ARBA" id="ARBA00007422"/>
    </source>
</evidence>
<evidence type="ECO:0000256" key="8">
    <source>
        <dbReference type="ARBA" id="ARBA00023235"/>
    </source>
</evidence>
<dbReference type="GO" id="GO:0004807">
    <property type="term" value="F:triose-phosphate isomerase activity"/>
    <property type="evidence" value="ECO:0007669"/>
    <property type="project" value="UniProtKB-UniRule"/>
</dbReference>
<dbReference type="InterPro" id="IPR020861">
    <property type="entry name" value="Triosephosphate_isomerase_AS"/>
</dbReference>
<keyword evidence="8 9" id="KW-0413">Isomerase</keyword>
<keyword evidence="6 9" id="KW-0963">Cytoplasm</keyword>
<evidence type="ECO:0000256" key="6">
    <source>
        <dbReference type="ARBA" id="ARBA00022490"/>
    </source>
</evidence>
<feature type="binding site" evidence="9">
    <location>
        <begin position="237"/>
        <end position="238"/>
    </location>
    <ligand>
        <name>substrate</name>
    </ligand>
</feature>
<dbReference type="RefSeq" id="WP_289841069.1">
    <property type="nucleotide sequence ID" value="NZ_CATKSH010000008.1"/>
</dbReference>
<dbReference type="PANTHER" id="PTHR21139">
    <property type="entry name" value="TRIOSEPHOSPHATE ISOMERASE"/>
    <property type="match status" value="1"/>
</dbReference>
<dbReference type="NCBIfam" id="TIGR00419">
    <property type="entry name" value="tim"/>
    <property type="match status" value="1"/>
</dbReference>
<comment type="pathway">
    <text evidence="9 10">Carbohydrate biosynthesis; gluconeogenesis.</text>
</comment>
<protein>
    <recommendedName>
        <fullName evidence="9 10">Triosephosphate isomerase</fullName>
        <shortName evidence="9">TIM</shortName>
        <shortName evidence="9">TPI</shortName>
        <ecNumber evidence="9 10">5.3.1.1</ecNumber>
    </recommendedName>
    <alternativeName>
        <fullName evidence="9">Triose-phosphate isomerase</fullName>
    </alternativeName>
</protein>
<feature type="active site" description="Electrophile" evidence="9">
    <location>
        <position position="104"/>
    </location>
</feature>
<evidence type="ECO:0000256" key="2">
    <source>
        <dbReference type="ARBA" id="ARBA00004680"/>
    </source>
</evidence>
<comment type="catalytic activity">
    <reaction evidence="9 10">
        <text>D-glyceraldehyde 3-phosphate = dihydroxyacetone phosphate</text>
        <dbReference type="Rhea" id="RHEA:18585"/>
        <dbReference type="ChEBI" id="CHEBI:57642"/>
        <dbReference type="ChEBI" id="CHEBI:59776"/>
        <dbReference type="EC" id="5.3.1.1"/>
    </reaction>
</comment>